<dbReference type="GO" id="GO:0046527">
    <property type="term" value="F:glucosyltransferase activity"/>
    <property type="evidence" value="ECO:0007669"/>
    <property type="project" value="TreeGrafter"/>
</dbReference>
<keyword evidence="2" id="KW-1185">Reference proteome</keyword>
<accession>A0AAW0KZQ9</accession>
<reference evidence="1 2" key="1">
    <citation type="journal article" date="2018" name="Sci. Data">
        <title>The draft genome sequence of cork oak.</title>
        <authorList>
            <person name="Ramos A.M."/>
            <person name="Usie A."/>
            <person name="Barbosa P."/>
            <person name="Barros P.M."/>
            <person name="Capote T."/>
            <person name="Chaves I."/>
            <person name="Simoes F."/>
            <person name="Abreu I."/>
            <person name="Carrasquinho I."/>
            <person name="Faro C."/>
            <person name="Guimaraes J.B."/>
            <person name="Mendonca D."/>
            <person name="Nobrega F."/>
            <person name="Rodrigues L."/>
            <person name="Saibo N.J.M."/>
            <person name="Varela M.C."/>
            <person name="Egas C."/>
            <person name="Matos J."/>
            <person name="Miguel C.M."/>
            <person name="Oliveira M.M."/>
            <person name="Ricardo C.P."/>
            <person name="Goncalves S."/>
        </authorList>
    </citation>
    <scope>NUCLEOTIDE SEQUENCE [LARGE SCALE GENOMIC DNA]</scope>
    <source>
        <strain evidence="2">cv. HL8</strain>
    </source>
</reference>
<comment type="caution">
    <text evidence="1">The sequence shown here is derived from an EMBL/GenBank/DDBJ whole genome shotgun (WGS) entry which is preliminary data.</text>
</comment>
<proteinExistence type="predicted"/>
<sequence>MDFSFFHLGSAHYFGHTIMQGGAKYRATRHGFVIRHKSAGLGGQDKMAIYSWKIWWYEGQEHLKSINIVRRVARIILALCFFAIQYGFAELVT</sequence>
<gene>
    <name evidence="1" type="primary">CALS11_1</name>
    <name evidence="1" type="ORF">CFP56_010890</name>
</gene>
<dbReference type="PANTHER" id="PTHR12741">
    <property type="entry name" value="LYST-INTERACTING PROTEIN LIP5 DOPAMINE RESPONSIVE PROTEIN DRG-1"/>
    <property type="match status" value="1"/>
</dbReference>
<dbReference type="GO" id="GO:0005886">
    <property type="term" value="C:plasma membrane"/>
    <property type="evidence" value="ECO:0007669"/>
    <property type="project" value="TreeGrafter"/>
</dbReference>
<evidence type="ECO:0000313" key="2">
    <source>
        <dbReference type="Proteomes" id="UP000237347"/>
    </source>
</evidence>
<evidence type="ECO:0000313" key="1">
    <source>
        <dbReference type="EMBL" id="KAK7844435.1"/>
    </source>
</evidence>
<dbReference type="Proteomes" id="UP000237347">
    <property type="component" value="Unassembled WGS sequence"/>
</dbReference>
<dbReference type="EMBL" id="PKMF04000185">
    <property type="protein sequence ID" value="KAK7844435.1"/>
    <property type="molecule type" value="Genomic_DNA"/>
</dbReference>
<dbReference type="PANTHER" id="PTHR12741:SF48">
    <property type="entry name" value="1,3-BETA-GLUCAN SYNTHASE COMPONENT FKS1-RELATED"/>
    <property type="match status" value="1"/>
</dbReference>
<organism evidence="1 2">
    <name type="scientific">Quercus suber</name>
    <name type="common">Cork oak</name>
    <dbReference type="NCBI Taxonomy" id="58331"/>
    <lineage>
        <taxon>Eukaryota</taxon>
        <taxon>Viridiplantae</taxon>
        <taxon>Streptophyta</taxon>
        <taxon>Embryophyta</taxon>
        <taxon>Tracheophyta</taxon>
        <taxon>Spermatophyta</taxon>
        <taxon>Magnoliopsida</taxon>
        <taxon>eudicotyledons</taxon>
        <taxon>Gunneridae</taxon>
        <taxon>Pentapetalae</taxon>
        <taxon>rosids</taxon>
        <taxon>fabids</taxon>
        <taxon>Fagales</taxon>
        <taxon>Fagaceae</taxon>
        <taxon>Quercus</taxon>
    </lineage>
</organism>
<protein>
    <submittedName>
        <fullName evidence="1">Callose synthase 11</fullName>
    </submittedName>
</protein>
<name>A0AAW0KZQ9_QUESU</name>
<dbReference type="AlphaFoldDB" id="A0AAW0KZQ9"/>